<dbReference type="EMBL" id="UEGW01000001">
    <property type="protein sequence ID" value="SRX96153.1"/>
    <property type="molecule type" value="Genomic_DNA"/>
</dbReference>
<dbReference type="Proteomes" id="UP000252015">
    <property type="component" value="Unassembled WGS sequence"/>
</dbReference>
<dbReference type="InterPro" id="IPR050317">
    <property type="entry name" value="Plant_Fungal_Acyltransferase"/>
</dbReference>
<dbReference type="PANTHER" id="PTHR31642:SF310">
    <property type="entry name" value="FATTY ALCOHOL:CAFFEOYL-COA ACYLTRANSFERASE"/>
    <property type="match status" value="1"/>
</dbReference>
<dbReference type="Pfam" id="PF02458">
    <property type="entry name" value="Transferase"/>
    <property type="match status" value="1"/>
</dbReference>
<dbReference type="RefSeq" id="WP_113964613.1">
    <property type="nucleotide sequence ID" value="NZ_UEGW01000001.1"/>
</dbReference>
<sequence length="443" mass="49072">MSTQLIKPTQPQQLDIRCNVGDAIVANFAVHIVFFFERCLDTNVLRRAFERALINLPIFAGRLAMADGTMRIRCRGQGVPFTSKSSGRTLREAIRSVSEDSGRWLVDQVNVATARLGRGPLCTVRVTQLADAATAIGLSWHHSVGDMHTVMHLMNAWADAAADKPLTEPLIVENRASYLDEHLPAGGASEPGVRFLGLTETARSALYMAKDARKQRTLSIYFGEDEITRMRHAYGTRMRLSVNDVVCGHLSEAIMQADPALDQRTLMIAVNARKRCGLDPMLLGNIITPLNIDLQRGDAANSIAERIRCKVDDFTQLCDIRINQRFLDAAGGWRAARCVTRAFNPVHWNPLVTNWSGFGLYDIRFEDTRPSYCTPLMRLPIAGGCVVIEGAGGRGVVLHTALPPKDYEAMSSPEIREYIHQFRSAGDDIPRLHPVAGAIDRRD</sequence>
<evidence type="ECO:0000313" key="2">
    <source>
        <dbReference type="EMBL" id="SRX96153.1"/>
    </source>
</evidence>
<evidence type="ECO:0000256" key="1">
    <source>
        <dbReference type="ARBA" id="ARBA00022679"/>
    </source>
</evidence>
<organism evidence="2 3">
    <name type="scientific">Mycobacterium shimoidei</name>
    <dbReference type="NCBI Taxonomy" id="29313"/>
    <lineage>
        <taxon>Bacteria</taxon>
        <taxon>Bacillati</taxon>
        <taxon>Actinomycetota</taxon>
        <taxon>Actinomycetes</taxon>
        <taxon>Mycobacteriales</taxon>
        <taxon>Mycobacteriaceae</taxon>
        <taxon>Mycobacterium</taxon>
    </lineage>
</organism>
<dbReference type="GO" id="GO:0016747">
    <property type="term" value="F:acyltransferase activity, transferring groups other than amino-acyl groups"/>
    <property type="evidence" value="ECO:0007669"/>
    <property type="project" value="TreeGrafter"/>
</dbReference>
<name>A0A375Z4T2_MYCSH</name>
<dbReference type="STRING" id="29313.BHQ16_06230"/>
<protein>
    <submittedName>
        <fullName evidence="2">Uncharacterized protein</fullName>
    </submittedName>
</protein>
<reference evidence="2 3" key="1">
    <citation type="submission" date="2018-05" db="EMBL/GenBank/DDBJ databases">
        <authorList>
            <consortium name="IHU Genomes"/>
        </authorList>
    </citation>
    <scope>NUCLEOTIDE SEQUENCE [LARGE SCALE GENOMIC DNA]</scope>
    <source>
        <strain evidence="2 3">P7336</strain>
    </source>
</reference>
<dbReference type="SUPFAM" id="SSF52777">
    <property type="entry name" value="CoA-dependent acyltransferases"/>
    <property type="match status" value="1"/>
</dbReference>
<dbReference type="InterPro" id="IPR023213">
    <property type="entry name" value="CAT-like_dom_sf"/>
</dbReference>
<dbReference type="AlphaFoldDB" id="A0A375Z4T2"/>
<proteinExistence type="predicted"/>
<dbReference type="Gene3D" id="3.30.559.10">
    <property type="entry name" value="Chloramphenicol acetyltransferase-like domain"/>
    <property type="match status" value="2"/>
</dbReference>
<accession>A0A375Z4T2</accession>
<keyword evidence="1" id="KW-0808">Transferase</keyword>
<dbReference type="PANTHER" id="PTHR31642">
    <property type="entry name" value="TRICHOTHECENE 3-O-ACETYLTRANSFERASE"/>
    <property type="match status" value="1"/>
</dbReference>
<gene>
    <name evidence="2" type="ORF">MSP7336_04429</name>
</gene>
<evidence type="ECO:0000313" key="3">
    <source>
        <dbReference type="Proteomes" id="UP000252015"/>
    </source>
</evidence>
<keyword evidence="3" id="KW-1185">Reference proteome</keyword>